<reference evidence="10 11" key="1">
    <citation type="submission" date="2023-07" db="EMBL/GenBank/DDBJ databases">
        <title>Sequencing the genomes of 1000 actinobacteria strains.</title>
        <authorList>
            <person name="Klenk H.-P."/>
        </authorList>
    </citation>
    <scope>NUCLEOTIDE SEQUENCE [LARGE SCALE GENOMIC DNA]</scope>
    <source>
        <strain evidence="10 11">DSM 22966</strain>
    </source>
</reference>
<evidence type="ECO:0000256" key="6">
    <source>
        <dbReference type="ARBA" id="ARBA00022807"/>
    </source>
</evidence>
<dbReference type="EC" id="3.4.-.-" evidence="10"/>
<dbReference type="InterPro" id="IPR051202">
    <property type="entry name" value="Peptidase_C40"/>
</dbReference>
<dbReference type="RefSeq" id="WP_310172573.1">
    <property type="nucleotide sequence ID" value="NZ_BAABHE010000002.1"/>
</dbReference>
<dbReference type="InterPro" id="IPR036779">
    <property type="entry name" value="LysM_dom_sf"/>
</dbReference>
<keyword evidence="5 10" id="KW-0378">Hydrolase</keyword>
<feature type="compositionally biased region" description="Low complexity" evidence="7">
    <location>
        <begin position="122"/>
        <end position="134"/>
    </location>
</feature>
<dbReference type="PROSITE" id="PS51935">
    <property type="entry name" value="NLPC_P60"/>
    <property type="match status" value="1"/>
</dbReference>
<dbReference type="Proteomes" id="UP001183794">
    <property type="component" value="Unassembled WGS sequence"/>
</dbReference>
<dbReference type="PANTHER" id="PTHR47053">
    <property type="entry name" value="MUREIN DD-ENDOPEPTIDASE MEPH-RELATED"/>
    <property type="match status" value="1"/>
</dbReference>
<evidence type="ECO:0000256" key="1">
    <source>
        <dbReference type="ARBA" id="ARBA00007074"/>
    </source>
</evidence>
<dbReference type="Pfam" id="PF01476">
    <property type="entry name" value="LysM"/>
    <property type="match status" value="1"/>
</dbReference>
<evidence type="ECO:0000313" key="11">
    <source>
        <dbReference type="Proteomes" id="UP001183794"/>
    </source>
</evidence>
<keyword evidence="4" id="KW-0677">Repeat</keyword>
<keyword evidence="3" id="KW-0732">Signal</keyword>
<dbReference type="Gene3D" id="3.10.350.10">
    <property type="entry name" value="LysM domain"/>
    <property type="match status" value="1"/>
</dbReference>
<dbReference type="GO" id="GO:0016787">
    <property type="term" value="F:hydrolase activity"/>
    <property type="evidence" value="ECO:0007669"/>
    <property type="project" value="UniProtKB-KW"/>
</dbReference>
<evidence type="ECO:0000313" key="10">
    <source>
        <dbReference type="EMBL" id="MDR7346963.1"/>
    </source>
</evidence>
<evidence type="ECO:0000256" key="3">
    <source>
        <dbReference type="ARBA" id="ARBA00022729"/>
    </source>
</evidence>
<dbReference type="SMART" id="SM00257">
    <property type="entry name" value="LysM"/>
    <property type="match status" value="1"/>
</dbReference>
<feature type="domain" description="NlpC/P60" evidence="9">
    <location>
        <begin position="154"/>
        <end position="281"/>
    </location>
</feature>
<proteinExistence type="inferred from homology"/>
<dbReference type="InterPro" id="IPR000064">
    <property type="entry name" value="NLP_P60_dom"/>
</dbReference>
<feature type="compositionally biased region" description="Polar residues" evidence="7">
    <location>
        <begin position="61"/>
        <end position="76"/>
    </location>
</feature>
<evidence type="ECO:0000259" key="9">
    <source>
        <dbReference type="PROSITE" id="PS51935"/>
    </source>
</evidence>
<evidence type="ECO:0000256" key="4">
    <source>
        <dbReference type="ARBA" id="ARBA00022737"/>
    </source>
</evidence>
<accession>A0ABU2B036</accession>
<gene>
    <name evidence="10" type="ORF">J2S62_001220</name>
</gene>
<evidence type="ECO:0000256" key="2">
    <source>
        <dbReference type="ARBA" id="ARBA00022670"/>
    </source>
</evidence>
<feature type="region of interest" description="Disordered" evidence="7">
    <location>
        <begin position="117"/>
        <end position="145"/>
    </location>
</feature>
<comment type="caution">
    <text evidence="10">The sequence shown here is derived from an EMBL/GenBank/DDBJ whole genome shotgun (WGS) entry which is preliminary data.</text>
</comment>
<feature type="domain" description="LysM" evidence="8">
    <location>
        <begin position="71"/>
        <end position="115"/>
    </location>
</feature>
<feature type="region of interest" description="Disordered" evidence="7">
    <location>
        <begin position="56"/>
        <end position="76"/>
    </location>
</feature>
<protein>
    <submittedName>
        <fullName evidence="10">Peptidoglycan endopeptidase LytE</fullName>
        <ecNumber evidence="10">3.4.-.-</ecNumber>
    </submittedName>
</protein>
<sequence length="281" mass="28331">MTFTTRRERIEAEKAAKLALRSQRSKRFSLGVAGLATAASASLFGMAPANASIEDVPAPAASSSSTNQSAGTYTVKSGDTLSSIANSQGVSLSALMSENNASGSTIIFPGDTLTIPGGGSGSATTTEATSNGAAPSQGDRTSAQLASYSTASVSSSNSTAASKALEIVNSGASYKWGGNGPSAYDCSGLTKAALAAEGKDIPRNSAAQYSGAKSHVSLSNLQAGDLVFWSNNGSASGIYHVAVYVGDGKIAQARNPQSGLSVNSLSEYSKYNPPLNTAARY</sequence>
<dbReference type="CDD" id="cd00118">
    <property type="entry name" value="LysM"/>
    <property type="match status" value="1"/>
</dbReference>
<evidence type="ECO:0000256" key="5">
    <source>
        <dbReference type="ARBA" id="ARBA00022801"/>
    </source>
</evidence>
<keyword evidence="6" id="KW-0788">Thiol protease</keyword>
<dbReference type="SUPFAM" id="SSF54106">
    <property type="entry name" value="LysM domain"/>
    <property type="match status" value="1"/>
</dbReference>
<name>A0ABU2B036_9MICC</name>
<dbReference type="PANTHER" id="PTHR47053:SF1">
    <property type="entry name" value="MUREIN DD-ENDOPEPTIDASE MEPH-RELATED"/>
    <property type="match status" value="1"/>
</dbReference>
<dbReference type="SUPFAM" id="SSF54001">
    <property type="entry name" value="Cysteine proteinases"/>
    <property type="match status" value="1"/>
</dbReference>
<organism evidence="10 11">
    <name type="scientific">Enteractinococcus fodinae</name>
    <dbReference type="NCBI Taxonomy" id="684663"/>
    <lineage>
        <taxon>Bacteria</taxon>
        <taxon>Bacillati</taxon>
        <taxon>Actinomycetota</taxon>
        <taxon>Actinomycetes</taxon>
        <taxon>Micrococcales</taxon>
        <taxon>Micrococcaceae</taxon>
    </lineage>
</organism>
<dbReference type="Gene3D" id="3.90.1720.10">
    <property type="entry name" value="endopeptidase domain like (from Nostoc punctiforme)"/>
    <property type="match status" value="1"/>
</dbReference>
<comment type="similarity">
    <text evidence="1">Belongs to the peptidase C40 family.</text>
</comment>
<dbReference type="InterPro" id="IPR018392">
    <property type="entry name" value="LysM"/>
</dbReference>
<keyword evidence="2" id="KW-0645">Protease</keyword>
<keyword evidence="11" id="KW-1185">Reference proteome</keyword>
<dbReference type="Pfam" id="PF00877">
    <property type="entry name" value="NLPC_P60"/>
    <property type="match status" value="1"/>
</dbReference>
<dbReference type="PROSITE" id="PS51782">
    <property type="entry name" value="LYSM"/>
    <property type="match status" value="1"/>
</dbReference>
<evidence type="ECO:0000256" key="7">
    <source>
        <dbReference type="SAM" id="MobiDB-lite"/>
    </source>
</evidence>
<dbReference type="InterPro" id="IPR038765">
    <property type="entry name" value="Papain-like_cys_pep_sf"/>
</dbReference>
<dbReference type="EMBL" id="JAVDYJ010000001">
    <property type="protein sequence ID" value="MDR7346963.1"/>
    <property type="molecule type" value="Genomic_DNA"/>
</dbReference>
<evidence type="ECO:0000259" key="8">
    <source>
        <dbReference type="PROSITE" id="PS51782"/>
    </source>
</evidence>